<gene>
    <name evidence="2" type="ORF">BU23DRAFT_238757</name>
</gene>
<keyword evidence="1" id="KW-1133">Transmembrane helix</keyword>
<organism evidence="2 3">
    <name type="scientific">Bimuria novae-zelandiae CBS 107.79</name>
    <dbReference type="NCBI Taxonomy" id="1447943"/>
    <lineage>
        <taxon>Eukaryota</taxon>
        <taxon>Fungi</taxon>
        <taxon>Dikarya</taxon>
        <taxon>Ascomycota</taxon>
        <taxon>Pezizomycotina</taxon>
        <taxon>Dothideomycetes</taxon>
        <taxon>Pleosporomycetidae</taxon>
        <taxon>Pleosporales</taxon>
        <taxon>Massarineae</taxon>
        <taxon>Didymosphaeriaceae</taxon>
        <taxon>Bimuria</taxon>
    </lineage>
</organism>
<sequence length="116" mass="13613">MVLSWRHSASYICMLYTHVKAWRRKALCCTRLYNPRTKSSLYLVLCSTAMVYIASITLAPTWRRLLSMRLLPTWVYFSPSQCRQSLTAQYQQPRAKHPLPQGYYIVQPHPPSYARS</sequence>
<dbReference type="AlphaFoldDB" id="A0A6A5UWM0"/>
<keyword evidence="1" id="KW-0472">Membrane</keyword>
<evidence type="ECO:0000256" key="1">
    <source>
        <dbReference type="SAM" id="Phobius"/>
    </source>
</evidence>
<name>A0A6A5UWM0_9PLEO</name>
<dbReference type="Proteomes" id="UP000800036">
    <property type="component" value="Unassembled WGS sequence"/>
</dbReference>
<keyword evidence="3" id="KW-1185">Reference proteome</keyword>
<evidence type="ECO:0000313" key="3">
    <source>
        <dbReference type="Proteomes" id="UP000800036"/>
    </source>
</evidence>
<feature type="transmembrane region" description="Helical" evidence="1">
    <location>
        <begin position="41"/>
        <end position="62"/>
    </location>
</feature>
<evidence type="ECO:0000313" key="2">
    <source>
        <dbReference type="EMBL" id="KAF1969583.1"/>
    </source>
</evidence>
<dbReference type="EMBL" id="ML976708">
    <property type="protein sequence ID" value="KAF1969583.1"/>
    <property type="molecule type" value="Genomic_DNA"/>
</dbReference>
<keyword evidence="1" id="KW-0812">Transmembrane</keyword>
<protein>
    <submittedName>
        <fullName evidence="2">Uncharacterized protein</fullName>
    </submittedName>
</protein>
<reference evidence="2" key="1">
    <citation type="journal article" date="2020" name="Stud. Mycol.">
        <title>101 Dothideomycetes genomes: a test case for predicting lifestyles and emergence of pathogens.</title>
        <authorList>
            <person name="Haridas S."/>
            <person name="Albert R."/>
            <person name="Binder M."/>
            <person name="Bloem J."/>
            <person name="Labutti K."/>
            <person name="Salamov A."/>
            <person name="Andreopoulos B."/>
            <person name="Baker S."/>
            <person name="Barry K."/>
            <person name="Bills G."/>
            <person name="Bluhm B."/>
            <person name="Cannon C."/>
            <person name="Castanera R."/>
            <person name="Culley D."/>
            <person name="Daum C."/>
            <person name="Ezra D."/>
            <person name="Gonzalez J."/>
            <person name="Henrissat B."/>
            <person name="Kuo A."/>
            <person name="Liang C."/>
            <person name="Lipzen A."/>
            <person name="Lutzoni F."/>
            <person name="Magnuson J."/>
            <person name="Mondo S."/>
            <person name="Nolan M."/>
            <person name="Ohm R."/>
            <person name="Pangilinan J."/>
            <person name="Park H.-J."/>
            <person name="Ramirez L."/>
            <person name="Alfaro M."/>
            <person name="Sun H."/>
            <person name="Tritt A."/>
            <person name="Yoshinaga Y."/>
            <person name="Zwiers L.-H."/>
            <person name="Turgeon B."/>
            <person name="Goodwin S."/>
            <person name="Spatafora J."/>
            <person name="Crous P."/>
            <person name="Grigoriev I."/>
        </authorList>
    </citation>
    <scope>NUCLEOTIDE SEQUENCE</scope>
    <source>
        <strain evidence="2">CBS 107.79</strain>
    </source>
</reference>
<accession>A0A6A5UWM0</accession>
<proteinExistence type="predicted"/>